<evidence type="ECO:0000313" key="4">
    <source>
        <dbReference type="Proteomes" id="UP000009049"/>
    </source>
</evidence>
<dbReference type="GO" id="GO:0004181">
    <property type="term" value="F:metallocarboxypeptidase activity"/>
    <property type="evidence" value="ECO:0007669"/>
    <property type="project" value="InterPro"/>
</dbReference>
<evidence type="ECO:0000259" key="2">
    <source>
        <dbReference type="PROSITE" id="PS52035"/>
    </source>
</evidence>
<dbReference type="GO" id="GO:0008270">
    <property type="term" value="F:zinc ion binding"/>
    <property type="evidence" value="ECO:0007669"/>
    <property type="project" value="InterPro"/>
</dbReference>
<dbReference type="AlphaFoldDB" id="A4CLF4"/>
<comment type="caution">
    <text evidence="1">Lacks conserved residue(s) required for the propagation of feature annotation.</text>
</comment>
<dbReference type="InterPro" id="IPR000834">
    <property type="entry name" value="Peptidase_M14"/>
</dbReference>
<evidence type="ECO:0000313" key="3">
    <source>
        <dbReference type="EMBL" id="EAR15703.1"/>
    </source>
</evidence>
<organism evidence="3 4">
    <name type="scientific">Robiginitalea biformata (strain ATCC BAA-864 / DSM 15991 / KCTC 12146 / HTCC2501)</name>
    <dbReference type="NCBI Taxonomy" id="313596"/>
    <lineage>
        <taxon>Bacteria</taxon>
        <taxon>Pseudomonadati</taxon>
        <taxon>Bacteroidota</taxon>
        <taxon>Flavobacteriia</taxon>
        <taxon>Flavobacteriales</taxon>
        <taxon>Flavobacteriaceae</taxon>
        <taxon>Robiginitalea</taxon>
    </lineage>
</organism>
<feature type="domain" description="Peptidase M14" evidence="2">
    <location>
        <begin position="34"/>
        <end position="291"/>
    </location>
</feature>
<dbReference type="Pfam" id="PF00246">
    <property type="entry name" value="Peptidase_M14"/>
    <property type="match status" value="1"/>
</dbReference>
<gene>
    <name evidence="3" type="ordered locus">RB2501_15284</name>
</gene>
<keyword evidence="4" id="KW-1185">Reference proteome</keyword>
<dbReference type="EMBL" id="CP001712">
    <property type="protein sequence ID" value="EAR15703.1"/>
    <property type="molecule type" value="Genomic_DNA"/>
</dbReference>
<dbReference type="STRING" id="313596.RB2501_15284"/>
<dbReference type="PROSITE" id="PS52035">
    <property type="entry name" value="PEPTIDASE_M14"/>
    <property type="match status" value="1"/>
</dbReference>
<sequence>MKFSFCFTNVKNKRVNFVGNLSIPMDRHKYETHRINDISGRYFPPDTLDRILQKLPGNPNTTEVGKSVSGLPIYKVRLGNGPIRVLMWSQMHGNESTTTKAVLDLMHYLLSGSREVEFLKGQLTIDMLPMLNPDGSLAYTRENANGTDLNRDAHQRKEPESEVLRACYEKFQPHFCLNLHDQRTIYSLGASPIPATLSFLAPSADAARGLPENRVRAMELIAAIAQDLREVLPGGIGRYDDSFNPNCVGDQFQMDGAATLLFEAGHFPGDYSREHTRFFVFRALLSCLNRIADGSYASFSTAHYLSLPANGKLLVDLRIRNAGHLFPHFGQDEDLAIQYREVLRDGRIHWVPEWPEEDLTEGRYGHREWDAAREADREEILKTPGLLRLLEKGQSS</sequence>
<dbReference type="HOGENOM" id="CLU_042010_0_0_10"/>
<reference evidence="3 4" key="1">
    <citation type="journal article" date="2009" name="J. Bacteriol.">
        <title>Complete genome sequence of Robiginitalea biformata HTCC2501.</title>
        <authorList>
            <person name="Oh H.M."/>
            <person name="Giovannoni S.J."/>
            <person name="Lee K."/>
            <person name="Ferriera S."/>
            <person name="Johnson J."/>
            <person name="Cho J.C."/>
        </authorList>
    </citation>
    <scope>NUCLEOTIDE SEQUENCE [LARGE SCALE GENOMIC DNA]</scope>
    <source>
        <strain evidence="4">ATCC BAA-864 / HTCC2501 / KCTC 12146</strain>
    </source>
</reference>
<dbReference type="KEGG" id="rbi:RB2501_15284"/>
<dbReference type="eggNOG" id="COG2866">
    <property type="taxonomic scope" value="Bacteria"/>
</dbReference>
<comment type="similarity">
    <text evidence="1">Belongs to the peptidase M14 family.</text>
</comment>
<dbReference type="Proteomes" id="UP000009049">
    <property type="component" value="Chromosome"/>
</dbReference>
<accession>A4CLF4</accession>
<dbReference type="Gene3D" id="3.40.630.10">
    <property type="entry name" value="Zn peptidases"/>
    <property type="match status" value="1"/>
</dbReference>
<evidence type="ECO:0000256" key="1">
    <source>
        <dbReference type="PROSITE-ProRule" id="PRU01379"/>
    </source>
</evidence>
<name>A4CLF4_ROBBH</name>
<proteinExistence type="inferred from homology"/>
<dbReference type="SUPFAM" id="SSF53187">
    <property type="entry name" value="Zn-dependent exopeptidases"/>
    <property type="match status" value="1"/>
</dbReference>
<protein>
    <recommendedName>
        <fullName evidence="2">Peptidase M14 domain-containing protein</fullName>
    </recommendedName>
</protein>
<dbReference type="GO" id="GO:0006508">
    <property type="term" value="P:proteolysis"/>
    <property type="evidence" value="ECO:0007669"/>
    <property type="project" value="InterPro"/>
</dbReference>